<evidence type="ECO:0000256" key="1">
    <source>
        <dbReference type="ARBA" id="ARBA00022723"/>
    </source>
</evidence>
<dbReference type="GO" id="GO:0046872">
    <property type="term" value="F:metal ion binding"/>
    <property type="evidence" value="ECO:0007669"/>
    <property type="project" value="UniProtKB-KW"/>
</dbReference>
<protein>
    <submittedName>
        <fullName evidence="5">Dihydroxy-acid dehydratase</fullName>
    </submittedName>
</protein>
<evidence type="ECO:0000256" key="2">
    <source>
        <dbReference type="ARBA" id="ARBA00023004"/>
    </source>
</evidence>
<dbReference type="Pfam" id="PF24877">
    <property type="entry name" value="ILV_EDD_C"/>
    <property type="match status" value="1"/>
</dbReference>
<evidence type="ECO:0000259" key="4">
    <source>
        <dbReference type="Pfam" id="PF24877"/>
    </source>
</evidence>
<dbReference type="InterPro" id="IPR056740">
    <property type="entry name" value="ILV_EDD_C"/>
</dbReference>
<name>A0A939G0L4_9HYPH</name>
<keyword evidence="6" id="KW-1185">Reference proteome</keyword>
<dbReference type="PANTHER" id="PTHR43183:SF2">
    <property type="entry name" value="DIHYDROXY-ACID DEHYDRATASE"/>
    <property type="match status" value="1"/>
</dbReference>
<proteinExistence type="predicted"/>
<dbReference type="PANTHER" id="PTHR43183">
    <property type="entry name" value="HYPOTHETICAL DIHYDROXYACID DEHYDRATASE (EUROFUNG)-RELATED"/>
    <property type="match status" value="1"/>
</dbReference>
<keyword evidence="1" id="KW-0479">Metal-binding</keyword>
<evidence type="ECO:0000313" key="5">
    <source>
        <dbReference type="EMBL" id="MBO0663596.1"/>
    </source>
</evidence>
<dbReference type="GO" id="GO:0051536">
    <property type="term" value="F:iron-sulfur cluster binding"/>
    <property type="evidence" value="ECO:0007669"/>
    <property type="project" value="UniProtKB-KW"/>
</dbReference>
<gene>
    <name evidence="5" type="ORF">J1C48_13490</name>
</gene>
<dbReference type="AlphaFoldDB" id="A0A939G0L4"/>
<evidence type="ECO:0000256" key="3">
    <source>
        <dbReference type="ARBA" id="ARBA00023014"/>
    </source>
</evidence>
<dbReference type="InterPro" id="IPR052352">
    <property type="entry name" value="Sugar_Degrad_Dehydratases"/>
</dbReference>
<dbReference type="SUPFAM" id="SSF52016">
    <property type="entry name" value="LeuD/IlvD-like"/>
    <property type="match status" value="1"/>
</dbReference>
<dbReference type="EMBL" id="JAFMPP010000011">
    <property type="protein sequence ID" value="MBO0663596.1"/>
    <property type="molecule type" value="Genomic_DNA"/>
</dbReference>
<feature type="domain" description="Dihydroxy-acid/6-phosphogluconate dehydratase C-terminal" evidence="4">
    <location>
        <begin position="2"/>
        <end position="53"/>
    </location>
</feature>
<accession>A0A939G0L4</accession>
<keyword evidence="3" id="KW-0411">Iron-sulfur</keyword>
<organism evidence="5 6">
    <name type="scientific">Jiella flava</name>
    <dbReference type="NCBI Taxonomy" id="2816857"/>
    <lineage>
        <taxon>Bacteria</taxon>
        <taxon>Pseudomonadati</taxon>
        <taxon>Pseudomonadota</taxon>
        <taxon>Alphaproteobacteria</taxon>
        <taxon>Hyphomicrobiales</taxon>
        <taxon>Aurantimonadaceae</taxon>
        <taxon>Jiella</taxon>
    </lineage>
</organism>
<dbReference type="Proteomes" id="UP000664122">
    <property type="component" value="Unassembled WGS sequence"/>
</dbReference>
<evidence type="ECO:0000313" key="6">
    <source>
        <dbReference type="Proteomes" id="UP000664122"/>
    </source>
</evidence>
<keyword evidence="2" id="KW-0408">Iron</keyword>
<reference evidence="5" key="1">
    <citation type="submission" date="2021-03" db="EMBL/GenBank/DDBJ databases">
        <title>Whole genome sequence of Jiella sp. CQZ9-1.</title>
        <authorList>
            <person name="Tuo L."/>
        </authorList>
    </citation>
    <scope>NUCLEOTIDE SEQUENCE</scope>
    <source>
        <strain evidence="5">CQZ9-1</strain>
    </source>
</reference>
<comment type="caution">
    <text evidence="5">The sequence shown here is derived from an EMBL/GenBank/DDBJ whole genome shotgun (WGS) entry which is preliminary data.</text>
</comment>
<sequence length="72" mass="8498">MLCLDLPNRRLDMLVDDAKLERRRAAWIAPEPRFRRGWEWMFSRHAIQADKGCDFDFLERGFGQAAGEPDVF</sequence>